<protein>
    <submittedName>
        <fullName evidence="1">Uncharacterized protein</fullName>
    </submittedName>
</protein>
<evidence type="ECO:0000313" key="1">
    <source>
        <dbReference type="EMBL" id="GAI05947.1"/>
    </source>
</evidence>
<sequence>LNLRLPEVKDVWGTKVTVDLHGKTTSEDILVNPKVTLIFPKIEEGRDEAIFRDITDKRKLVKSLFDNATEKIANTALLYDTIPVGCLDSPELMQKRLKAMEKFVSGELFEIKRAKTILASPLI</sequence>
<proteinExistence type="predicted"/>
<organism evidence="1">
    <name type="scientific">marine sediment metagenome</name>
    <dbReference type="NCBI Taxonomy" id="412755"/>
    <lineage>
        <taxon>unclassified sequences</taxon>
        <taxon>metagenomes</taxon>
        <taxon>ecological metagenomes</taxon>
    </lineage>
</organism>
<gene>
    <name evidence="1" type="ORF">S06H3_14878</name>
</gene>
<dbReference type="EMBL" id="BARV01007293">
    <property type="protein sequence ID" value="GAI05947.1"/>
    <property type="molecule type" value="Genomic_DNA"/>
</dbReference>
<reference evidence="1" key="1">
    <citation type="journal article" date="2014" name="Front. Microbiol.">
        <title>High frequency of phylogenetically diverse reductive dehalogenase-homologous genes in deep subseafloor sedimentary metagenomes.</title>
        <authorList>
            <person name="Kawai M."/>
            <person name="Futagami T."/>
            <person name="Toyoda A."/>
            <person name="Takaki Y."/>
            <person name="Nishi S."/>
            <person name="Hori S."/>
            <person name="Arai W."/>
            <person name="Tsubouchi T."/>
            <person name="Morono Y."/>
            <person name="Uchiyama I."/>
            <person name="Ito T."/>
            <person name="Fujiyama A."/>
            <person name="Inagaki F."/>
            <person name="Takami H."/>
        </authorList>
    </citation>
    <scope>NUCLEOTIDE SEQUENCE</scope>
    <source>
        <strain evidence="1">Expedition CK06-06</strain>
    </source>
</reference>
<accession>X1KFY5</accession>
<name>X1KFY5_9ZZZZ</name>
<comment type="caution">
    <text evidence="1">The sequence shown here is derived from an EMBL/GenBank/DDBJ whole genome shotgun (WGS) entry which is preliminary data.</text>
</comment>
<dbReference type="AlphaFoldDB" id="X1KFY5"/>
<feature type="non-terminal residue" evidence="1">
    <location>
        <position position="1"/>
    </location>
</feature>